<comment type="caution">
    <text evidence="6">The sequence shown here is derived from an EMBL/GenBank/DDBJ whole genome shotgun (WGS) entry which is preliminary data.</text>
</comment>
<dbReference type="GO" id="GO:0005737">
    <property type="term" value="C:cytoplasm"/>
    <property type="evidence" value="ECO:0007669"/>
    <property type="project" value="UniProtKB-SubCell"/>
</dbReference>
<accession>A0A645FI53</accession>
<dbReference type="PANTHER" id="PTHR43213:SF5">
    <property type="entry name" value="BIFUNCTIONAL DTTP_UTP PYROPHOSPHATASE_METHYLTRANSFERASE PROTEIN-RELATED"/>
    <property type="match status" value="1"/>
</dbReference>
<dbReference type="Pfam" id="PF02545">
    <property type="entry name" value="Maf"/>
    <property type="match status" value="1"/>
</dbReference>
<dbReference type="CDD" id="cd00555">
    <property type="entry name" value="Maf"/>
    <property type="match status" value="1"/>
</dbReference>
<dbReference type="InterPro" id="IPR029001">
    <property type="entry name" value="ITPase-like_fam"/>
</dbReference>
<dbReference type="HAMAP" id="MF_00528">
    <property type="entry name" value="Maf"/>
    <property type="match status" value="1"/>
</dbReference>
<name>A0A645FI53_9ZZZZ</name>
<protein>
    <submittedName>
        <fullName evidence="6">Septum formation protein Maf</fullName>
    </submittedName>
</protein>
<dbReference type="PANTHER" id="PTHR43213">
    <property type="entry name" value="BIFUNCTIONAL DTTP/UTP PYROPHOSPHATASE/METHYLTRANSFERASE PROTEIN-RELATED"/>
    <property type="match status" value="1"/>
</dbReference>
<evidence type="ECO:0000256" key="3">
    <source>
        <dbReference type="ARBA" id="ARBA00022490"/>
    </source>
</evidence>
<reference evidence="6" key="1">
    <citation type="submission" date="2019-08" db="EMBL/GenBank/DDBJ databases">
        <authorList>
            <person name="Kucharzyk K."/>
            <person name="Murdoch R.W."/>
            <person name="Higgins S."/>
            <person name="Loffler F."/>
        </authorList>
    </citation>
    <scope>NUCLEOTIDE SEQUENCE</scope>
</reference>
<comment type="subcellular location">
    <subcellularLocation>
        <location evidence="2">Cytoplasm</location>
    </subcellularLocation>
</comment>
<evidence type="ECO:0000313" key="6">
    <source>
        <dbReference type="EMBL" id="MPN11923.1"/>
    </source>
</evidence>
<dbReference type="Gene3D" id="3.90.950.10">
    <property type="match status" value="1"/>
</dbReference>
<dbReference type="AlphaFoldDB" id="A0A645FI53"/>
<evidence type="ECO:0000256" key="4">
    <source>
        <dbReference type="ARBA" id="ARBA00022801"/>
    </source>
</evidence>
<evidence type="ECO:0000256" key="2">
    <source>
        <dbReference type="ARBA" id="ARBA00004496"/>
    </source>
</evidence>
<dbReference type="GO" id="GO:0009117">
    <property type="term" value="P:nucleotide metabolic process"/>
    <property type="evidence" value="ECO:0007669"/>
    <property type="project" value="UniProtKB-KW"/>
</dbReference>
<dbReference type="PIRSF" id="PIRSF006305">
    <property type="entry name" value="Maf"/>
    <property type="match status" value="1"/>
</dbReference>
<organism evidence="6">
    <name type="scientific">bioreactor metagenome</name>
    <dbReference type="NCBI Taxonomy" id="1076179"/>
    <lineage>
        <taxon>unclassified sequences</taxon>
        <taxon>metagenomes</taxon>
        <taxon>ecological metagenomes</taxon>
    </lineage>
</organism>
<sequence>MIGKLILASGSPRRRELLAGLGWNFEVIPSNIAEKTKAGEPPAALVKRLADEKASDVASRCPGNWVLGADTVVAVDDKILGKPRSVEEAAAMIEELSGRTHSVFTGVALFAPDGRRLVRAEETHVTFRRLSKEDIDAYIALGESMDKAGGYAVQERGTLLAERIDGCYFNVVGLPLFCVSQMFADMGIALSAQWRDKDE</sequence>
<evidence type="ECO:0000256" key="1">
    <source>
        <dbReference type="ARBA" id="ARBA00001968"/>
    </source>
</evidence>
<keyword evidence="4" id="KW-0378">Hydrolase</keyword>
<dbReference type="GO" id="GO:0047429">
    <property type="term" value="F:nucleoside triphosphate diphosphatase activity"/>
    <property type="evidence" value="ECO:0007669"/>
    <property type="project" value="InterPro"/>
</dbReference>
<keyword evidence="3" id="KW-0963">Cytoplasm</keyword>
<comment type="cofactor">
    <cofactor evidence="1">
        <name>a divalent metal cation</name>
        <dbReference type="ChEBI" id="CHEBI:60240"/>
    </cofactor>
</comment>
<gene>
    <name evidence="6" type="primary">maf_41</name>
    <name evidence="6" type="ORF">SDC9_159232</name>
</gene>
<keyword evidence="5" id="KW-0546">Nucleotide metabolism</keyword>
<dbReference type="FunFam" id="3.90.950.10:FF:000005">
    <property type="entry name" value="7-methyl-GTP pyrophosphatase"/>
    <property type="match status" value="1"/>
</dbReference>
<dbReference type="NCBIfam" id="TIGR00172">
    <property type="entry name" value="maf"/>
    <property type="match status" value="1"/>
</dbReference>
<dbReference type="EMBL" id="VSSQ01058196">
    <property type="protein sequence ID" value="MPN11923.1"/>
    <property type="molecule type" value="Genomic_DNA"/>
</dbReference>
<proteinExistence type="inferred from homology"/>
<dbReference type="SUPFAM" id="SSF52972">
    <property type="entry name" value="ITPase-like"/>
    <property type="match status" value="1"/>
</dbReference>
<dbReference type="InterPro" id="IPR003697">
    <property type="entry name" value="Maf-like"/>
</dbReference>
<evidence type="ECO:0000256" key="5">
    <source>
        <dbReference type="ARBA" id="ARBA00023080"/>
    </source>
</evidence>